<accession>A2E6N2</accession>
<keyword evidence="4" id="KW-1185">Reference proteome</keyword>
<dbReference type="OMA" id="HIHARYI"/>
<dbReference type="SMR" id="A2E6N2"/>
<dbReference type="Gene3D" id="2.20.25.20">
    <property type="match status" value="1"/>
</dbReference>
<dbReference type="FunFam" id="2.20.25.20:FF:000001">
    <property type="entry name" value="Casein kinase II subunit beta"/>
    <property type="match status" value="1"/>
</dbReference>
<dbReference type="SMART" id="SM01085">
    <property type="entry name" value="CK_II_beta"/>
    <property type="match status" value="1"/>
</dbReference>
<comment type="subunit">
    <text evidence="2">Tetramer of two alpha and two beta subunits.</text>
</comment>
<dbReference type="GO" id="GO:0005956">
    <property type="term" value="C:protein kinase CK2 complex"/>
    <property type="evidence" value="ECO:0000318"/>
    <property type="project" value="GO_Central"/>
</dbReference>
<dbReference type="Proteomes" id="UP000001542">
    <property type="component" value="Unassembled WGS sequence"/>
</dbReference>
<reference evidence="3" key="2">
    <citation type="journal article" date="2007" name="Science">
        <title>Draft genome sequence of the sexually transmitted pathogen Trichomonas vaginalis.</title>
        <authorList>
            <person name="Carlton J.M."/>
            <person name="Hirt R.P."/>
            <person name="Silva J.C."/>
            <person name="Delcher A.L."/>
            <person name="Schatz M."/>
            <person name="Zhao Q."/>
            <person name="Wortman J.R."/>
            <person name="Bidwell S.L."/>
            <person name="Alsmark U.C.M."/>
            <person name="Besteiro S."/>
            <person name="Sicheritz-Ponten T."/>
            <person name="Noel C.J."/>
            <person name="Dacks J.B."/>
            <person name="Foster P.G."/>
            <person name="Simillion C."/>
            <person name="Van de Peer Y."/>
            <person name="Miranda-Saavedra D."/>
            <person name="Barton G.J."/>
            <person name="Westrop G.D."/>
            <person name="Mueller S."/>
            <person name="Dessi D."/>
            <person name="Fiori P.L."/>
            <person name="Ren Q."/>
            <person name="Paulsen I."/>
            <person name="Zhang H."/>
            <person name="Bastida-Corcuera F.D."/>
            <person name="Simoes-Barbosa A."/>
            <person name="Brown M.T."/>
            <person name="Hayes R.D."/>
            <person name="Mukherjee M."/>
            <person name="Okumura C.Y."/>
            <person name="Schneider R."/>
            <person name="Smith A.J."/>
            <person name="Vanacova S."/>
            <person name="Villalvazo M."/>
            <person name="Haas B.J."/>
            <person name="Pertea M."/>
            <person name="Feldblyum T.V."/>
            <person name="Utterback T.R."/>
            <person name="Shu C.L."/>
            <person name="Osoegawa K."/>
            <person name="de Jong P.J."/>
            <person name="Hrdy I."/>
            <person name="Horvathova L."/>
            <person name="Zubacova Z."/>
            <person name="Dolezal P."/>
            <person name="Malik S.B."/>
            <person name="Logsdon J.M. Jr."/>
            <person name="Henze K."/>
            <person name="Gupta A."/>
            <person name="Wang C.C."/>
            <person name="Dunne R.L."/>
            <person name="Upcroft J.A."/>
            <person name="Upcroft P."/>
            <person name="White O."/>
            <person name="Salzberg S.L."/>
            <person name="Tang P."/>
            <person name="Chiu C.-H."/>
            <person name="Lee Y.-S."/>
            <person name="Embley T.M."/>
            <person name="Coombs G.H."/>
            <person name="Mottram J.C."/>
            <person name="Tachezy J."/>
            <person name="Fraser-Liggett C.M."/>
            <person name="Johnson P.J."/>
        </authorList>
    </citation>
    <scope>NUCLEOTIDE SEQUENCE [LARGE SCALE GENOMIC DNA]</scope>
    <source>
        <strain evidence="3">G3</strain>
    </source>
</reference>
<dbReference type="eggNOG" id="KOG3092">
    <property type="taxonomic scope" value="Eukaryota"/>
</dbReference>
<dbReference type="AlphaFoldDB" id="A2E6N2"/>
<dbReference type="Pfam" id="PF01214">
    <property type="entry name" value="CK_II_beta"/>
    <property type="match status" value="1"/>
</dbReference>
<evidence type="ECO:0000256" key="2">
    <source>
        <dbReference type="RuleBase" id="RU361268"/>
    </source>
</evidence>
<dbReference type="PRINTS" id="PR00472">
    <property type="entry name" value="CASNKINASEII"/>
</dbReference>
<sequence>MDTNQSWIDWYLSEPRGKYQVKIDKEYIMNAFNYYGIRQKVNLFSAALELMVKNYYQPINIDEDDKSKQIIIEQQAEMLYGLIHARYLLTNEGLTKMYEKYINGCFPKCPRKLCKGMTCLPYGVSDELNEYSVKLFCPSCKEIYNMPDNSMATVDGAYFGPSWVNLFISKYSSLFKNINIEKYVPKIYGFRIQSQFYENHDEEETLS</sequence>
<name>A2E6N2_TRIV3</name>
<evidence type="ECO:0000313" key="3">
    <source>
        <dbReference type="EMBL" id="EAY11737.1"/>
    </source>
</evidence>
<dbReference type="PANTHER" id="PTHR11740:SF0">
    <property type="entry name" value="CASEIN KINASE II SUBUNIT BETA"/>
    <property type="match status" value="1"/>
</dbReference>
<dbReference type="FunCoup" id="A2E6N2">
    <property type="interactions" value="521"/>
</dbReference>
<organism evidence="3 4">
    <name type="scientific">Trichomonas vaginalis (strain ATCC PRA-98 / G3)</name>
    <dbReference type="NCBI Taxonomy" id="412133"/>
    <lineage>
        <taxon>Eukaryota</taxon>
        <taxon>Metamonada</taxon>
        <taxon>Parabasalia</taxon>
        <taxon>Trichomonadida</taxon>
        <taxon>Trichomonadidae</taxon>
        <taxon>Trichomonas</taxon>
    </lineage>
</organism>
<evidence type="ECO:0000256" key="1">
    <source>
        <dbReference type="ARBA" id="ARBA00006941"/>
    </source>
</evidence>
<evidence type="ECO:0000313" key="4">
    <source>
        <dbReference type="Proteomes" id="UP000001542"/>
    </source>
</evidence>
<dbReference type="VEuPathDB" id="TrichDB:TVAGG3_0817600"/>
<protein>
    <recommendedName>
        <fullName evidence="2">Casein kinase II subunit beta</fullName>
        <shortName evidence="2">CK II beta</shortName>
    </recommendedName>
</protein>
<dbReference type="RefSeq" id="XP_001323960.1">
    <property type="nucleotide sequence ID" value="XM_001323925.1"/>
</dbReference>
<dbReference type="PANTHER" id="PTHR11740">
    <property type="entry name" value="CASEIN KINASE II SUBUNIT BETA"/>
    <property type="match status" value="1"/>
</dbReference>
<gene>
    <name evidence="3" type="ORF">TVAG_488390</name>
</gene>
<dbReference type="Gene3D" id="1.10.1820.10">
    <property type="entry name" value="protein kinase ck2 holoenzyme, chain C, domain 1"/>
    <property type="match status" value="1"/>
</dbReference>
<dbReference type="InParanoid" id="A2E6N2"/>
<dbReference type="SUPFAM" id="SSF57798">
    <property type="entry name" value="Casein kinase II beta subunit"/>
    <property type="match status" value="1"/>
</dbReference>
<proteinExistence type="inferred from homology"/>
<reference evidence="3" key="1">
    <citation type="submission" date="2006-10" db="EMBL/GenBank/DDBJ databases">
        <authorList>
            <person name="Amadeo P."/>
            <person name="Zhao Q."/>
            <person name="Wortman J."/>
            <person name="Fraser-Liggett C."/>
            <person name="Carlton J."/>
        </authorList>
    </citation>
    <scope>NUCLEOTIDE SEQUENCE</scope>
    <source>
        <strain evidence="3">G3</strain>
    </source>
</reference>
<dbReference type="VEuPathDB" id="TrichDB:TVAG_488390"/>
<dbReference type="OrthoDB" id="3971593at2759"/>
<dbReference type="InterPro" id="IPR000704">
    <property type="entry name" value="Casein_kinase_II_reg-sub"/>
</dbReference>
<comment type="similarity">
    <text evidence="1 2">Belongs to the casein kinase 2 subunit beta family.</text>
</comment>
<dbReference type="KEGG" id="tva:4769695"/>
<dbReference type="STRING" id="5722.A2E6N2"/>
<dbReference type="InterPro" id="IPR035991">
    <property type="entry name" value="Casein_kinase_II_beta-like"/>
</dbReference>
<dbReference type="GO" id="GO:0005737">
    <property type="term" value="C:cytoplasm"/>
    <property type="evidence" value="ECO:0000318"/>
    <property type="project" value="GO_Central"/>
</dbReference>
<dbReference type="InterPro" id="IPR016149">
    <property type="entry name" value="Casein_kin_II_reg-sub_N"/>
</dbReference>
<dbReference type="GO" id="GO:0019887">
    <property type="term" value="F:protein kinase regulator activity"/>
    <property type="evidence" value="ECO:0000318"/>
    <property type="project" value="GO_Central"/>
</dbReference>
<dbReference type="FunFam" id="1.10.1820.10:FF:000006">
    <property type="entry name" value="Casein kinase II subunit beta"/>
    <property type="match status" value="1"/>
</dbReference>
<dbReference type="EMBL" id="DS113314">
    <property type="protein sequence ID" value="EAY11737.1"/>
    <property type="molecule type" value="Genomic_DNA"/>
</dbReference>